<sequence>MKIQIVLFEGFGELVALAPFEVLKRAMDNGAPFHVELVGSDPNRQLKASYGVQVSVEEYLQISNRPDLLIIPGGGWNHKSVHGVRNEVEKGYLPRIISEMSCLGTIMAGVCTGGMLLGASGILKGKKATMHHLATEELKTYGADLLNYRIVDDGDVITARGVSSGIDLALWIIERFAGSEIAASVENRMEYERRGVVWQRK</sequence>
<evidence type="ECO:0000259" key="2">
    <source>
        <dbReference type="Pfam" id="PF01965"/>
    </source>
</evidence>
<dbReference type="PANTHER" id="PTHR43130:SF2">
    <property type="entry name" value="DJ-1_PFPI DOMAIN-CONTAINING PROTEIN"/>
    <property type="match status" value="1"/>
</dbReference>
<dbReference type="OrthoDB" id="9803764at2"/>
<keyword evidence="4" id="KW-1185">Reference proteome</keyword>
<dbReference type="EMBL" id="SIJB01000027">
    <property type="protein sequence ID" value="NBI29682.1"/>
    <property type="molecule type" value="Genomic_DNA"/>
</dbReference>
<feature type="domain" description="DJ-1/PfpI" evidence="2">
    <location>
        <begin position="1"/>
        <end position="174"/>
    </location>
</feature>
<dbReference type="InterPro" id="IPR052158">
    <property type="entry name" value="INH-QAR"/>
</dbReference>
<gene>
    <name evidence="3" type="ORF">ERL59_12000</name>
</gene>
<accession>A0A6N9Q4E7</accession>
<dbReference type="GO" id="GO:0006355">
    <property type="term" value="P:regulation of DNA-templated transcription"/>
    <property type="evidence" value="ECO:0007669"/>
    <property type="project" value="TreeGrafter"/>
</dbReference>
<dbReference type="Proteomes" id="UP000448943">
    <property type="component" value="Unassembled WGS sequence"/>
</dbReference>
<proteinExistence type="predicted"/>
<dbReference type="InterPro" id="IPR002818">
    <property type="entry name" value="DJ-1/PfpI"/>
</dbReference>
<keyword evidence="1" id="KW-1133">Transmembrane helix</keyword>
<dbReference type="SUPFAM" id="SSF52317">
    <property type="entry name" value="Class I glutamine amidotransferase-like"/>
    <property type="match status" value="1"/>
</dbReference>
<evidence type="ECO:0000313" key="3">
    <source>
        <dbReference type="EMBL" id="NBI29682.1"/>
    </source>
</evidence>
<dbReference type="Pfam" id="PF01965">
    <property type="entry name" value="DJ-1_PfpI"/>
    <property type="match status" value="1"/>
</dbReference>
<organism evidence="3 4">
    <name type="scientific">Chengkuizengella marina</name>
    <dbReference type="NCBI Taxonomy" id="2507566"/>
    <lineage>
        <taxon>Bacteria</taxon>
        <taxon>Bacillati</taxon>
        <taxon>Bacillota</taxon>
        <taxon>Bacilli</taxon>
        <taxon>Bacillales</taxon>
        <taxon>Paenibacillaceae</taxon>
        <taxon>Chengkuizengella</taxon>
    </lineage>
</organism>
<comment type="caution">
    <text evidence="3">The sequence shown here is derived from an EMBL/GenBank/DDBJ whole genome shotgun (WGS) entry which is preliminary data.</text>
</comment>
<dbReference type="Gene3D" id="3.40.50.880">
    <property type="match status" value="1"/>
</dbReference>
<protein>
    <submittedName>
        <fullName evidence="3">DJ-1/PfpI family protein</fullName>
    </submittedName>
</protein>
<dbReference type="PANTHER" id="PTHR43130">
    <property type="entry name" value="ARAC-FAMILY TRANSCRIPTIONAL REGULATOR"/>
    <property type="match status" value="1"/>
</dbReference>
<name>A0A6N9Q4E7_9BACL</name>
<dbReference type="InterPro" id="IPR029062">
    <property type="entry name" value="Class_I_gatase-like"/>
</dbReference>
<keyword evidence="1" id="KW-0812">Transmembrane</keyword>
<keyword evidence="1" id="KW-0472">Membrane</keyword>
<dbReference type="CDD" id="cd03139">
    <property type="entry name" value="GATase1_PfpI_2"/>
    <property type="match status" value="1"/>
</dbReference>
<reference evidence="3 4" key="1">
    <citation type="submission" date="2019-01" db="EMBL/GenBank/DDBJ databases">
        <title>Chengkuizengella sp. nov., isolated from deep-sea sediment of East Pacific Ocean.</title>
        <authorList>
            <person name="Yang J."/>
            <person name="Lai Q."/>
            <person name="Shao Z."/>
        </authorList>
    </citation>
    <scope>NUCLEOTIDE SEQUENCE [LARGE SCALE GENOMIC DNA]</scope>
    <source>
        <strain evidence="3 4">YPA3-1-1</strain>
    </source>
</reference>
<evidence type="ECO:0000313" key="4">
    <source>
        <dbReference type="Proteomes" id="UP000448943"/>
    </source>
</evidence>
<dbReference type="AlphaFoldDB" id="A0A6N9Q4E7"/>
<evidence type="ECO:0000256" key="1">
    <source>
        <dbReference type="SAM" id="Phobius"/>
    </source>
</evidence>
<dbReference type="RefSeq" id="WP_160646488.1">
    <property type="nucleotide sequence ID" value="NZ_SIJB01000027.1"/>
</dbReference>
<feature type="transmembrane region" description="Helical" evidence="1">
    <location>
        <begin position="103"/>
        <end position="123"/>
    </location>
</feature>